<keyword evidence="2" id="KW-1185">Reference proteome</keyword>
<reference evidence="3" key="1">
    <citation type="submission" date="2017-02" db="UniProtKB">
        <authorList>
            <consortium name="WormBaseParasite"/>
        </authorList>
    </citation>
    <scope>IDENTIFICATION</scope>
</reference>
<dbReference type="WBParaSite" id="EVEC_0001274201-mRNA-1">
    <property type="protein sequence ID" value="EVEC_0001274201-mRNA-1"/>
    <property type="gene ID" value="EVEC_0001274201"/>
</dbReference>
<gene>
    <name evidence="1" type="ORF">EVEC_LOCUS11915</name>
</gene>
<sequence>MYVMYVSVRSDEGLTNKFKNAVKMVLMMAVVVDDDDDDDDVGFGAVGSVQ</sequence>
<evidence type="ECO:0000313" key="2">
    <source>
        <dbReference type="Proteomes" id="UP000274131"/>
    </source>
</evidence>
<protein>
    <submittedName>
        <fullName evidence="1 3">Uncharacterized protein</fullName>
    </submittedName>
</protein>
<reference evidence="1 2" key="2">
    <citation type="submission" date="2018-10" db="EMBL/GenBank/DDBJ databases">
        <authorList>
            <consortium name="Pathogen Informatics"/>
        </authorList>
    </citation>
    <scope>NUCLEOTIDE SEQUENCE [LARGE SCALE GENOMIC DNA]</scope>
</reference>
<evidence type="ECO:0000313" key="1">
    <source>
        <dbReference type="EMBL" id="VDD97164.1"/>
    </source>
</evidence>
<name>A0A0N4VP19_ENTVE</name>
<evidence type="ECO:0000313" key="3">
    <source>
        <dbReference type="WBParaSite" id="EVEC_0001274201-mRNA-1"/>
    </source>
</evidence>
<proteinExistence type="predicted"/>
<dbReference type="Proteomes" id="UP000274131">
    <property type="component" value="Unassembled WGS sequence"/>
</dbReference>
<dbReference type="EMBL" id="UXUI01012961">
    <property type="protein sequence ID" value="VDD97164.1"/>
    <property type="molecule type" value="Genomic_DNA"/>
</dbReference>
<dbReference type="AlphaFoldDB" id="A0A0N4VP19"/>
<accession>A0A0N4VP19</accession>
<organism evidence="3">
    <name type="scientific">Enterobius vermicularis</name>
    <name type="common">Human pinworm</name>
    <dbReference type="NCBI Taxonomy" id="51028"/>
    <lineage>
        <taxon>Eukaryota</taxon>
        <taxon>Metazoa</taxon>
        <taxon>Ecdysozoa</taxon>
        <taxon>Nematoda</taxon>
        <taxon>Chromadorea</taxon>
        <taxon>Rhabditida</taxon>
        <taxon>Spirurina</taxon>
        <taxon>Oxyuridomorpha</taxon>
        <taxon>Oxyuroidea</taxon>
        <taxon>Oxyuridae</taxon>
        <taxon>Enterobius</taxon>
    </lineage>
</organism>